<evidence type="ECO:0000256" key="1">
    <source>
        <dbReference type="ARBA" id="ARBA00023125"/>
    </source>
</evidence>
<keyword evidence="1 2" id="KW-0238">DNA-binding</keyword>
<evidence type="ECO:0000256" key="2">
    <source>
        <dbReference type="PROSITE-ProRule" id="PRU00335"/>
    </source>
</evidence>
<proteinExistence type="predicted"/>
<dbReference type="SUPFAM" id="SSF48498">
    <property type="entry name" value="Tetracyclin repressor-like, C-terminal domain"/>
    <property type="match status" value="1"/>
</dbReference>
<dbReference type="Gene3D" id="1.10.10.60">
    <property type="entry name" value="Homeodomain-like"/>
    <property type="match status" value="1"/>
</dbReference>
<evidence type="ECO:0000313" key="4">
    <source>
        <dbReference type="EMBL" id="MFD0963580.1"/>
    </source>
</evidence>
<dbReference type="Pfam" id="PF00440">
    <property type="entry name" value="TetR_N"/>
    <property type="match status" value="1"/>
</dbReference>
<dbReference type="Pfam" id="PF17932">
    <property type="entry name" value="TetR_C_24"/>
    <property type="match status" value="1"/>
</dbReference>
<keyword evidence="5" id="KW-1185">Reference proteome</keyword>
<evidence type="ECO:0000259" key="3">
    <source>
        <dbReference type="PROSITE" id="PS50977"/>
    </source>
</evidence>
<dbReference type="EMBL" id="JBHTJM010000006">
    <property type="protein sequence ID" value="MFD0963580.1"/>
    <property type="molecule type" value="Genomic_DNA"/>
</dbReference>
<sequence>MKTENRKEEIIRVAGFLFKEKGYSAVSMRDIANELGIKAASLYNHIKSKQEILANIMMSLAEDFTSGMQLIVEDNSSTIEKLQAIIALHVNITTNNPNGMAALNADWMHLEEDLDRYFLLRKEYEENFKAILLQGVSDKEIADVNVETMMFSILSTLRSLYLWIPKKDKIDPEALISDLGKVLLRGITN</sequence>
<dbReference type="PANTHER" id="PTHR43479:SF11">
    <property type="entry name" value="ACREF_ENVCD OPERON REPRESSOR-RELATED"/>
    <property type="match status" value="1"/>
</dbReference>
<dbReference type="InterPro" id="IPR036271">
    <property type="entry name" value="Tet_transcr_reg_TetR-rel_C_sf"/>
</dbReference>
<dbReference type="InterPro" id="IPR009057">
    <property type="entry name" value="Homeodomain-like_sf"/>
</dbReference>
<name>A0ABW3I165_9FLAO</name>
<protein>
    <submittedName>
        <fullName evidence="4">TetR/AcrR family transcriptional regulator</fullName>
    </submittedName>
</protein>
<dbReference type="RefSeq" id="WP_377714428.1">
    <property type="nucleotide sequence ID" value="NZ_JBHTJM010000006.1"/>
</dbReference>
<comment type="caution">
    <text evidence="4">The sequence shown here is derived from an EMBL/GenBank/DDBJ whole genome shotgun (WGS) entry which is preliminary data.</text>
</comment>
<organism evidence="4 5">
    <name type="scientific">Pseudofulvibacter geojedonensis</name>
    <dbReference type="NCBI Taxonomy" id="1123758"/>
    <lineage>
        <taxon>Bacteria</taxon>
        <taxon>Pseudomonadati</taxon>
        <taxon>Bacteroidota</taxon>
        <taxon>Flavobacteriia</taxon>
        <taxon>Flavobacteriales</taxon>
        <taxon>Flavobacteriaceae</taxon>
        <taxon>Pseudofulvibacter</taxon>
    </lineage>
</organism>
<dbReference type="PROSITE" id="PS50977">
    <property type="entry name" value="HTH_TETR_2"/>
    <property type="match status" value="1"/>
</dbReference>
<accession>A0ABW3I165</accession>
<feature type="DNA-binding region" description="H-T-H motif" evidence="2">
    <location>
        <begin position="27"/>
        <end position="46"/>
    </location>
</feature>
<dbReference type="InterPro" id="IPR001647">
    <property type="entry name" value="HTH_TetR"/>
</dbReference>
<dbReference type="PANTHER" id="PTHR43479">
    <property type="entry name" value="ACREF/ENVCD OPERON REPRESSOR-RELATED"/>
    <property type="match status" value="1"/>
</dbReference>
<dbReference type="Gene3D" id="1.10.357.10">
    <property type="entry name" value="Tetracycline Repressor, domain 2"/>
    <property type="match status" value="1"/>
</dbReference>
<reference evidence="5" key="1">
    <citation type="journal article" date="2019" name="Int. J. Syst. Evol. Microbiol.">
        <title>The Global Catalogue of Microorganisms (GCM) 10K type strain sequencing project: providing services to taxonomists for standard genome sequencing and annotation.</title>
        <authorList>
            <consortium name="The Broad Institute Genomics Platform"/>
            <consortium name="The Broad Institute Genome Sequencing Center for Infectious Disease"/>
            <person name="Wu L."/>
            <person name="Ma J."/>
        </authorList>
    </citation>
    <scope>NUCLEOTIDE SEQUENCE [LARGE SCALE GENOMIC DNA]</scope>
    <source>
        <strain evidence="5">CCUG 62114</strain>
    </source>
</reference>
<gene>
    <name evidence="4" type="ORF">ACFQ1O_06160</name>
</gene>
<feature type="domain" description="HTH tetR-type" evidence="3">
    <location>
        <begin position="4"/>
        <end position="64"/>
    </location>
</feature>
<dbReference type="InterPro" id="IPR050624">
    <property type="entry name" value="HTH-type_Tx_Regulator"/>
</dbReference>
<dbReference type="Proteomes" id="UP001596997">
    <property type="component" value="Unassembled WGS sequence"/>
</dbReference>
<evidence type="ECO:0000313" key="5">
    <source>
        <dbReference type="Proteomes" id="UP001596997"/>
    </source>
</evidence>
<dbReference type="InterPro" id="IPR041490">
    <property type="entry name" value="KstR2_TetR_C"/>
</dbReference>
<dbReference type="PRINTS" id="PR00455">
    <property type="entry name" value="HTHTETR"/>
</dbReference>
<dbReference type="SUPFAM" id="SSF46689">
    <property type="entry name" value="Homeodomain-like"/>
    <property type="match status" value="1"/>
</dbReference>